<dbReference type="EMBL" id="NOJY02000026">
    <property type="protein sequence ID" value="RDY26459.1"/>
    <property type="molecule type" value="Genomic_DNA"/>
</dbReference>
<dbReference type="PANTHER" id="PTHR40448">
    <property type="entry name" value="TWO-COMPONENT SENSOR HISTIDINE KINASE"/>
    <property type="match status" value="1"/>
</dbReference>
<reference evidence="3 4" key="1">
    <citation type="journal article" date="2017" name="Genome Announc.">
        <title>Draft Genome Sequence of Romboutsia weinsteinii sp. nov. Strain CCRI-19649(T) Isolated from Surface Water.</title>
        <authorList>
            <person name="Maheux A.F."/>
            <person name="Boudreau D.K."/>
            <person name="Berube E."/>
            <person name="Boissinot M."/>
            <person name="Cantin P."/>
            <person name="Raymond F."/>
            <person name="Corbeil J."/>
            <person name="Omar R.F."/>
            <person name="Bergeron M.G."/>
        </authorList>
    </citation>
    <scope>NUCLEOTIDE SEQUENCE [LARGE SCALE GENOMIC DNA]</scope>
    <source>
        <strain evidence="3 4">CCRI-19649</strain>
    </source>
</reference>
<dbReference type="CDD" id="cd16935">
    <property type="entry name" value="HATPase_AgrC-ComD-like"/>
    <property type="match status" value="1"/>
</dbReference>
<evidence type="ECO:0000259" key="2">
    <source>
        <dbReference type="Pfam" id="PF14501"/>
    </source>
</evidence>
<dbReference type="SUPFAM" id="SSF55874">
    <property type="entry name" value="ATPase domain of HSP90 chaperone/DNA topoisomerase II/histidine kinase"/>
    <property type="match status" value="1"/>
</dbReference>
<gene>
    <name evidence="3" type="ORF">CHL78_013290</name>
</gene>
<dbReference type="InterPro" id="IPR036890">
    <property type="entry name" value="HATPase_C_sf"/>
</dbReference>
<keyword evidence="1" id="KW-0472">Membrane</keyword>
<evidence type="ECO:0000313" key="3">
    <source>
        <dbReference type="EMBL" id="RDY26459.1"/>
    </source>
</evidence>
<dbReference type="InterPro" id="IPR032834">
    <property type="entry name" value="NatK-like_C"/>
</dbReference>
<dbReference type="Pfam" id="PF14501">
    <property type="entry name" value="HATPase_c_5"/>
    <property type="match status" value="1"/>
</dbReference>
<accession>A0A371J109</accession>
<comment type="caution">
    <text evidence="3">The sequence shown here is derived from an EMBL/GenBank/DDBJ whole genome shotgun (WGS) entry which is preliminary data.</text>
</comment>
<dbReference type="AlphaFoldDB" id="A0A371J109"/>
<protein>
    <submittedName>
        <fullName evidence="3">GHKL domain-containing protein</fullName>
    </submittedName>
</protein>
<proteinExistence type="predicted"/>
<dbReference type="Proteomes" id="UP000215694">
    <property type="component" value="Unassembled WGS sequence"/>
</dbReference>
<keyword evidence="4" id="KW-1185">Reference proteome</keyword>
<feature type="transmembrane region" description="Helical" evidence="1">
    <location>
        <begin position="331"/>
        <end position="349"/>
    </location>
</feature>
<dbReference type="Gene3D" id="3.30.450.20">
    <property type="entry name" value="PAS domain"/>
    <property type="match status" value="1"/>
</dbReference>
<name>A0A371J109_9FIRM</name>
<keyword evidence="1" id="KW-0812">Transmembrane</keyword>
<feature type="domain" description="Sensor histidine kinase NatK-like C-terminal" evidence="2">
    <location>
        <begin position="465"/>
        <end position="567"/>
    </location>
</feature>
<keyword evidence="1" id="KW-1133">Transmembrane helix</keyword>
<dbReference type="Gene3D" id="3.30.565.10">
    <property type="entry name" value="Histidine kinase-like ATPase, C-terminal domain"/>
    <property type="match status" value="1"/>
</dbReference>
<sequence length="574" mass="68003">MIKLFYEEKEFMKKAFRYKFYLLITIICVISIIVTSINYVSAINQIHLNSIEKLYSSVKESEKEMLKHTVDNKIKDLELDKETLLKNIEVSYKILDKSLEELYNSSLNEGNAINFEESIKELFYIFPILDVIVWDKTEEQIIYTNDSSIDRSLINSKNELDKYIERYIYFLEKDIYNDDKVFIIGTAKDSYERYTKKIFLQKINNAKLENVYNIWVKEITDYSGTGEYGREITDTLGMGDGEIIYIDRKDDKGEFPLKKELKLINNHGEGFWIYNYEYDWGIDQKIVYSKLYPEYDWVITSLISESNIKELFYNSIYDYEKEIKNKINDILVMYIFVFIAAGILGVLISNHKKMKQDKLDNEKYKTTLQHYRILEKKYDKTMEIIHDIKNHMICIRGISKNLGANQVVDYLNNIDDDIKQLSYIYFTGNKIIDIILNDKMIIMEKYGIKFEHEIRTRDLDFIEDKDLCTIINNLLDNAIDSCNNSKDKNILLKIYCFNHSFIVIKIVNSCDNKPKVTKNRFITSKSEKDLHGYGVKNIKKSINRYNGTMHWVHEESNREFCMVVMVPKENNNIL</sequence>
<evidence type="ECO:0000313" key="4">
    <source>
        <dbReference type="Proteomes" id="UP000215694"/>
    </source>
</evidence>
<dbReference type="PANTHER" id="PTHR40448:SF1">
    <property type="entry name" value="TWO-COMPONENT SENSOR HISTIDINE KINASE"/>
    <property type="match status" value="1"/>
</dbReference>
<dbReference type="GO" id="GO:0042802">
    <property type="term" value="F:identical protein binding"/>
    <property type="evidence" value="ECO:0007669"/>
    <property type="project" value="TreeGrafter"/>
</dbReference>
<feature type="transmembrane region" description="Helical" evidence="1">
    <location>
        <begin position="20"/>
        <end position="40"/>
    </location>
</feature>
<organism evidence="3 4">
    <name type="scientific">Romboutsia weinsteinii</name>
    <dbReference type="NCBI Taxonomy" id="2020949"/>
    <lineage>
        <taxon>Bacteria</taxon>
        <taxon>Bacillati</taxon>
        <taxon>Bacillota</taxon>
        <taxon>Clostridia</taxon>
        <taxon>Peptostreptococcales</taxon>
        <taxon>Peptostreptococcaceae</taxon>
        <taxon>Romboutsia</taxon>
    </lineage>
</organism>
<evidence type="ECO:0000256" key="1">
    <source>
        <dbReference type="SAM" id="Phobius"/>
    </source>
</evidence>